<dbReference type="Proteomes" id="UP001569963">
    <property type="component" value="Unassembled WGS sequence"/>
</dbReference>
<organism evidence="2 3">
    <name type="scientific">Actinomadura monticuli</name>
    <dbReference type="NCBI Taxonomy" id="3097367"/>
    <lineage>
        <taxon>Bacteria</taxon>
        <taxon>Bacillati</taxon>
        <taxon>Actinomycetota</taxon>
        <taxon>Actinomycetes</taxon>
        <taxon>Streptosporangiales</taxon>
        <taxon>Thermomonosporaceae</taxon>
        <taxon>Actinomadura</taxon>
    </lineage>
</organism>
<comment type="caution">
    <text evidence="2">The sequence shown here is derived from an EMBL/GenBank/DDBJ whole genome shotgun (WGS) entry which is preliminary data.</text>
</comment>
<name>A0ABV4QDU0_9ACTN</name>
<reference evidence="2 3" key="1">
    <citation type="submission" date="2023-11" db="EMBL/GenBank/DDBJ databases">
        <title>Actinomadura monticuli sp. nov., isolated from volcanic ash.</title>
        <authorList>
            <person name="Lee S.D."/>
            <person name="Yang H."/>
            <person name="Kim I.S."/>
        </authorList>
    </citation>
    <scope>NUCLEOTIDE SEQUENCE [LARGE SCALE GENOMIC DNA]</scope>
    <source>
        <strain evidence="2 3">DLS-62</strain>
    </source>
</reference>
<dbReference type="EMBL" id="JAXCEI010000008">
    <property type="protein sequence ID" value="MFA1541331.1"/>
    <property type="molecule type" value="Genomic_DNA"/>
</dbReference>
<evidence type="ECO:0000313" key="3">
    <source>
        <dbReference type="Proteomes" id="UP001569963"/>
    </source>
</evidence>
<feature type="region of interest" description="Disordered" evidence="1">
    <location>
        <begin position="45"/>
        <end position="68"/>
    </location>
</feature>
<gene>
    <name evidence="2" type="ORF">SM611_20595</name>
</gene>
<proteinExistence type="predicted"/>
<evidence type="ECO:0000256" key="1">
    <source>
        <dbReference type="SAM" id="MobiDB-lite"/>
    </source>
</evidence>
<protein>
    <submittedName>
        <fullName evidence="2">Uncharacterized protein</fullName>
    </submittedName>
</protein>
<keyword evidence="3" id="KW-1185">Reference proteome</keyword>
<sequence length="246" mass="26831">MVSVKGRFEYSDGLTPGQSKYGGIHHNLYDEQGHLVGHGTFFPDDEDGSPTGMPSIYSDGADEYASDEDDDDLAEIQKIVAALVVLGTLKAVEKAAPHLRKWWRDQALPFVKSARKRLARVREGDGAQVENLIECVPSMLVDAPPESSGEVVAALEEYRAGMSGTEARERFVAALTAGLLSEKARLYSEGQMRVLLNARIEDAELKSVLETVTPEQVADGIKLMLEANPSLLDEFTARGRSINRGI</sequence>
<evidence type="ECO:0000313" key="2">
    <source>
        <dbReference type="EMBL" id="MFA1541331.1"/>
    </source>
</evidence>
<dbReference type="RefSeq" id="WP_371951477.1">
    <property type="nucleotide sequence ID" value="NZ_JAXCEI010000008.1"/>
</dbReference>
<accession>A0ABV4QDU0</accession>